<dbReference type="RefSeq" id="WP_182172831.1">
    <property type="nucleotide sequence ID" value="NZ_JACFXU010000014.1"/>
</dbReference>
<dbReference type="Proteomes" id="UP000539350">
    <property type="component" value="Unassembled WGS sequence"/>
</dbReference>
<accession>A0A7W2TX28</accession>
<sequence length="73" mass="8017">MPRFAAFSCGVKQLYGLIEGIINILDPELVGGDGGTVTRILMSLLPERPLMISSPEFSYCWPPVILSRRSLGH</sequence>
<proteinExistence type="predicted"/>
<protein>
    <submittedName>
        <fullName evidence="1">Uncharacterized protein</fullName>
    </submittedName>
</protein>
<dbReference type="AlphaFoldDB" id="A0A7W2TX28"/>
<reference evidence="1 2" key="1">
    <citation type="submission" date="2020-07" db="EMBL/GenBank/DDBJ databases">
        <title>Halieaceae bacterium, F7430, whole genome shotgun sequencing project.</title>
        <authorList>
            <person name="Jiang S."/>
            <person name="Liu Z.W."/>
            <person name="Du Z.J."/>
        </authorList>
    </citation>
    <scope>NUCLEOTIDE SEQUENCE [LARGE SCALE GENOMIC DNA]</scope>
    <source>
        <strain evidence="1 2">F7430</strain>
    </source>
</reference>
<evidence type="ECO:0000313" key="1">
    <source>
        <dbReference type="EMBL" id="MBA6413501.1"/>
    </source>
</evidence>
<dbReference type="EMBL" id="JACFXU010000014">
    <property type="protein sequence ID" value="MBA6413501.1"/>
    <property type="molecule type" value="Genomic_DNA"/>
</dbReference>
<keyword evidence="2" id="KW-1185">Reference proteome</keyword>
<comment type="caution">
    <text evidence="1">The sequence shown here is derived from an EMBL/GenBank/DDBJ whole genome shotgun (WGS) entry which is preliminary data.</text>
</comment>
<organism evidence="1 2">
    <name type="scientific">Sediminihaliea albiluteola</name>
    <dbReference type="NCBI Taxonomy" id="2758564"/>
    <lineage>
        <taxon>Bacteria</taxon>
        <taxon>Pseudomonadati</taxon>
        <taxon>Pseudomonadota</taxon>
        <taxon>Gammaproteobacteria</taxon>
        <taxon>Cellvibrionales</taxon>
        <taxon>Halieaceae</taxon>
        <taxon>Sediminihaliea</taxon>
    </lineage>
</organism>
<name>A0A7W2TX28_9GAMM</name>
<evidence type="ECO:0000313" key="2">
    <source>
        <dbReference type="Proteomes" id="UP000539350"/>
    </source>
</evidence>
<gene>
    <name evidence="1" type="ORF">H2508_10310</name>
</gene>